<reference evidence="1 2" key="1">
    <citation type="journal article" date="2018" name="Nat. Ecol. Evol.">
        <title>Pezizomycetes genomes reveal the molecular basis of ectomycorrhizal truffle lifestyle.</title>
        <authorList>
            <person name="Murat C."/>
            <person name="Payen T."/>
            <person name="Noel B."/>
            <person name="Kuo A."/>
            <person name="Morin E."/>
            <person name="Chen J."/>
            <person name="Kohler A."/>
            <person name="Krizsan K."/>
            <person name="Balestrini R."/>
            <person name="Da Silva C."/>
            <person name="Montanini B."/>
            <person name="Hainaut M."/>
            <person name="Levati E."/>
            <person name="Barry K.W."/>
            <person name="Belfiori B."/>
            <person name="Cichocki N."/>
            <person name="Clum A."/>
            <person name="Dockter R.B."/>
            <person name="Fauchery L."/>
            <person name="Guy J."/>
            <person name="Iotti M."/>
            <person name="Le Tacon F."/>
            <person name="Lindquist E.A."/>
            <person name="Lipzen A."/>
            <person name="Malagnac F."/>
            <person name="Mello A."/>
            <person name="Molinier V."/>
            <person name="Miyauchi S."/>
            <person name="Poulain J."/>
            <person name="Riccioni C."/>
            <person name="Rubini A."/>
            <person name="Sitrit Y."/>
            <person name="Splivallo R."/>
            <person name="Traeger S."/>
            <person name="Wang M."/>
            <person name="Zifcakova L."/>
            <person name="Wipf D."/>
            <person name="Zambonelli A."/>
            <person name="Paolocci F."/>
            <person name="Nowrousian M."/>
            <person name="Ottonello S."/>
            <person name="Baldrian P."/>
            <person name="Spatafora J.W."/>
            <person name="Henrissat B."/>
            <person name="Nagy L.G."/>
            <person name="Aury J.M."/>
            <person name="Wincker P."/>
            <person name="Grigoriev I.V."/>
            <person name="Bonfante P."/>
            <person name="Martin F.M."/>
        </authorList>
    </citation>
    <scope>NUCLEOTIDE SEQUENCE [LARGE SCALE GENOMIC DNA]</scope>
    <source>
        <strain evidence="1 2">120613-1</strain>
    </source>
</reference>
<dbReference type="OrthoDB" id="5402659at2759"/>
<sequence length="177" mass="20436">MLRLSQQARMFPPTLVHRRIWFRKYSDEFTLDGTGHCDKPNDIASDSVKPKVEPDRGGIQSGLMWDRMNRLDDKIDCAIKNHGDLKVDVTSSIDKLGNKLGDSIYDLKSEIHKEFADIKSDQKVSRWQVHFLFIAASSLVLWCLKDYIQLRFLSLPTVEEPTPCKTPEPPQKHKQKK</sequence>
<proteinExistence type="predicted"/>
<organism evidence="1 2">
    <name type="scientific">Choiromyces venosus 120613-1</name>
    <dbReference type="NCBI Taxonomy" id="1336337"/>
    <lineage>
        <taxon>Eukaryota</taxon>
        <taxon>Fungi</taxon>
        <taxon>Dikarya</taxon>
        <taxon>Ascomycota</taxon>
        <taxon>Pezizomycotina</taxon>
        <taxon>Pezizomycetes</taxon>
        <taxon>Pezizales</taxon>
        <taxon>Tuberaceae</taxon>
        <taxon>Choiromyces</taxon>
    </lineage>
</organism>
<dbReference type="EMBL" id="ML120546">
    <property type="protein sequence ID" value="RPA90022.1"/>
    <property type="molecule type" value="Genomic_DNA"/>
</dbReference>
<keyword evidence="2" id="KW-1185">Reference proteome</keyword>
<evidence type="ECO:0000313" key="2">
    <source>
        <dbReference type="Proteomes" id="UP000276215"/>
    </source>
</evidence>
<accession>A0A3N4IUZ9</accession>
<gene>
    <name evidence="1" type="ORF">L873DRAFT_1821886</name>
</gene>
<protein>
    <submittedName>
        <fullName evidence="1">Uncharacterized protein</fullName>
    </submittedName>
</protein>
<dbReference type="Proteomes" id="UP000276215">
    <property type="component" value="Unassembled WGS sequence"/>
</dbReference>
<evidence type="ECO:0000313" key="1">
    <source>
        <dbReference type="EMBL" id="RPA90022.1"/>
    </source>
</evidence>
<name>A0A3N4IUZ9_9PEZI</name>
<dbReference type="AlphaFoldDB" id="A0A3N4IUZ9"/>